<dbReference type="Pfam" id="PF00155">
    <property type="entry name" value="Aminotran_1_2"/>
    <property type="match status" value="1"/>
</dbReference>
<dbReference type="GO" id="GO:0030170">
    <property type="term" value="F:pyridoxal phosphate binding"/>
    <property type="evidence" value="ECO:0007669"/>
    <property type="project" value="InterPro"/>
</dbReference>
<accession>A0AB39UJC1</accession>
<dbReference type="RefSeq" id="WP_369341139.1">
    <property type="nucleotide sequence ID" value="NZ_CP129675.1"/>
</dbReference>
<keyword evidence="4 6" id="KW-0808">Transferase</keyword>
<evidence type="ECO:0000313" key="8">
    <source>
        <dbReference type="EMBL" id="XDS46279.1"/>
    </source>
</evidence>
<dbReference type="InterPro" id="IPR004839">
    <property type="entry name" value="Aminotransferase_I/II_large"/>
</dbReference>
<dbReference type="InterPro" id="IPR015424">
    <property type="entry name" value="PyrdxlP-dep_Trfase"/>
</dbReference>
<dbReference type="EMBL" id="CP129675">
    <property type="protein sequence ID" value="XDS46279.1"/>
    <property type="molecule type" value="Genomic_DNA"/>
</dbReference>
<dbReference type="KEGG" id="bfk:QN062_07130"/>
<dbReference type="PANTHER" id="PTHR46383">
    <property type="entry name" value="ASPARTATE AMINOTRANSFERASE"/>
    <property type="match status" value="1"/>
</dbReference>
<dbReference type="EMBL" id="CP129682">
    <property type="protein sequence ID" value="XDS48942.1"/>
    <property type="molecule type" value="Genomic_DNA"/>
</dbReference>
<dbReference type="Gene3D" id="3.40.640.10">
    <property type="entry name" value="Type I PLP-dependent aspartate aminotransferase-like (Major domain)"/>
    <property type="match status" value="1"/>
</dbReference>
<dbReference type="InterPro" id="IPR015421">
    <property type="entry name" value="PyrdxlP-dep_Trfase_major"/>
</dbReference>
<evidence type="ECO:0000256" key="4">
    <source>
        <dbReference type="ARBA" id="ARBA00022679"/>
    </source>
</evidence>
<dbReference type="EC" id="2.6.1.-" evidence="6"/>
<feature type="domain" description="Aminotransferase class I/classII large" evidence="7">
    <location>
        <begin position="24"/>
        <end position="363"/>
    </location>
</feature>
<proteinExistence type="inferred from homology"/>
<gene>
    <name evidence="10" type="ORF">QN062_07130</name>
    <name evidence="9" type="ORF">QN216_01330</name>
    <name evidence="8" type="ORF">QN217_09125</name>
</gene>
<keyword evidence="5" id="KW-0663">Pyridoxal phosphate</keyword>
<dbReference type="PROSITE" id="PS00105">
    <property type="entry name" value="AA_TRANSFER_CLASS_1"/>
    <property type="match status" value="1"/>
</dbReference>
<dbReference type="CDD" id="cd00609">
    <property type="entry name" value="AAT_like"/>
    <property type="match status" value="1"/>
</dbReference>
<dbReference type="InterPro" id="IPR015422">
    <property type="entry name" value="PyrdxlP-dep_Trfase_small"/>
</dbReference>
<dbReference type="AlphaFoldDB" id="A0AB39UJC1"/>
<protein>
    <recommendedName>
        <fullName evidence="6">Aminotransferase</fullName>
        <ecNumber evidence="6">2.6.1.-</ecNumber>
    </recommendedName>
</protein>
<evidence type="ECO:0000256" key="1">
    <source>
        <dbReference type="ARBA" id="ARBA00001933"/>
    </source>
</evidence>
<comment type="similarity">
    <text evidence="2 6">Belongs to the class-I pyridoxal-phosphate-dependent aminotransferase family.</text>
</comment>
<evidence type="ECO:0000256" key="3">
    <source>
        <dbReference type="ARBA" id="ARBA00022576"/>
    </source>
</evidence>
<organism evidence="9">
    <name type="scientific">Bifidobacterium fermentum</name>
    <dbReference type="NCBI Taxonomy" id="3059035"/>
    <lineage>
        <taxon>Bacteria</taxon>
        <taxon>Bacillati</taxon>
        <taxon>Actinomycetota</taxon>
        <taxon>Actinomycetes</taxon>
        <taxon>Bifidobacteriales</taxon>
        <taxon>Bifidobacteriaceae</taxon>
        <taxon>Bifidobacterium</taxon>
    </lineage>
</organism>
<evidence type="ECO:0000256" key="2">
    <source>
        <dbReference type="ARBA" id="ARBA00007441"/>
    </source>
</evidence>
<comment type="cofactor">
    <cofactor evidence="1 6">
        <name>pyridoxal 5'-phosphate</name>
        <dbReference type="ChEBI" id="CHEBI:597326"/>
    </cofactor>
</comment>
<dbReference type="GO" id="GO:0008483">
    <property type="term" value="F:transaminase activity"/>
    <property type="evidence" value="ECO:0007669"/>
    <property type="project" value="UniProtKB-KW"/>
</dbReference>
<evidence type="ECO:0000313" key="9">
    <source>
        <dbReference type="EMBL" id="XDS48942.1"/>
    </source>
</evidence>
<keyword evidence="3 6" id="KW-0032">Aminotransferase</keyword>
<dbReference type="EMBL" id="CP129683">
    <property type="protein sequence ID" value="XDS50167.1"/>
    <property type="molecule type" value="Genomic_DNA"/>
</dbReference>
<reference evidence="9" key="1">
    <citation type="submission" date="2023-07" db="EMBL/GenBank/DDBJ databases">
        <title>Bifidobacterium aquikefiriaerophilum sp. nov. and Bifidobacterium eccum sp. nov., isolated from water kefir.</title>
        <authorList>
            <person name="Breselge S."/>
            <person name="Bellassi P."/>
            <person name="Barcenilla C."/>
            <person name="Alvarez-Ordonez A."/>
            <person name="Morelli L."/>
            <person name="Cotter P.D."/>
        </authorList>
    </citation>
    <scope>NUCLEOTIDE SEQUENCE</scope>
    <source>
        <strain evidence="10">WK012_4_13</strain>
        <strain evidence="9">WK013_4_14</strain>
        <strain evidence="8">WK048_4_13</strain>
    </source>
</reference>
<sequence length="410" mass="44800">MAKKSATLVMNELMFDKQSKGERVVNLGFGEAGLPVLPSLTKIAAEHLPQNSYPYVQGGAQVRKSISGYFQRRGIASDSELCLTAPGSKAIIYALLLAIQGDLILSRPSWTSYGMQAQLMGKKVVWVDTPEVAGGIPDPSLLQQAIDTDRAEGGNPRILLITNPDNPSGTVSPADALSKLATIAKNNDLTIISDEIYRDLAYDQKQYVSIAELAPERTIVTTGMSKSLALGGWRVGAATFPKNDLGQRLYDSVVGSASEIWSGMAIFLEPVAEYAFAEPQDVRQRVVQSRILHQKVSHAIYEIFEAAGAKVREPNGAFYMYPTFRNTEIAERFGVTDDRQLSSLLLAEKGIATLPGRAFGDKPERMGLRVVTSMVYGTNDEERETTLHSQDPVNEPSVRQALDHVREVLL</sequence>
<evidence type="ECO:0000259" key="7">
    <source>
        <dbReference type="Pfam" id="PF00155"/>
    </source>
</evidence>
<evidence type="ECO:0000313" key="10">
    <source>
        <dbReference type="EMBL" id="XDS50167.1"/>
    </source>
</evidence>
<dbReference type="SUPFAM" id="SSF53383">
    <property type="entry name" value="PLP-dependent transferases"/>
    <property type="match status" value="1"/>
</dbReference>
<dbReference type="InterPro" id="IPR004838">
    <property type="entry name" value="NHTrfase_class1_PyrdxlP-BS"/>
</dbReference>
<name>A0AB39UJC1_9BIFI</name>
<dbReference type="InterPro" id="IPR050596">
    <property type="entry name" value="AspAT/PAT-like"/>
</dbReference>
<dbReference type="PANTHER" id="PTHR46383:SF1">
    <property type="entry name" value="ASPARTATE AMINOTRANSFERASE"/>
    <property type="match status" value="1"/>
</dbReference>
<dbReference type="GO" id="GO:0006520">
    <property type="term" value="P:amino acid metabolic process"/>
    <property type="evidence" value="ECO:0007669"/>
    <property type="project" value="InterPro"/>
</dbReference>
<evidence type="ECO:0000256" key="5">
    <source>
        <dbReference type="ARBA" id="ARBA00022898"/>
    </source>
</evidence>
<dbReference type="Gene3D" id="3.90.1150.10">
    <property type="entry name" value="Aspartate Aminotransferase, domain 1"/>
    <property type="match status" value="1"/>
</dbReference>
<evidence type="ECO:0000256" key="6">
    <source>
        <dbReference type="RuleBase" id="RU000481"/>
    </source>
</evidence>